<feature type="region of interest" description="Disordered" evidence="1">
    <location>
        <begin position="44"/>
        <end position="69"/>
    </location>
</feature>
<organism evidence="2">
    <name type="scientific">Oryza brachyantha</name>
    <name type="common">malo sina</name>
    <dbReference type="NCBI Taxonomy" id="4533"/>
    <lineage>
        <taxon>Eukaryota</taxon>
        <taxon>Viridiplantae</taxon>
        <taxon>Streptophyta</taxon>
        <taxon>Embryophyta</taxon>
        <taxon>Tracheophyta</taxon>
        <taxon>Spermatophyta</taxon>
        <taxon>Magnoliopsida</taxon>
        <taxon>Liliopsida</taxon>
        <taxon>Poales</taxon>
        <taxon>Poaceae</taxon>
        <taxon>BOP clade</taxon>
        <taxon>Oryzoideae</taxon>
        <taxon>Oryzeae</taxon>
        <taxon>Oryzinae</taxon>
        <taxon>Oryza</taxon>
    </lineage>
</organism>
<dbReference type="EnsemblPlants" id="OB08G11410.1">
    <property type="protein sequence ID" value="OB08G11410.1"/>
    <property type="gene ID" value="OB08G11410"/>
</dbReference>
<dbReference type="Proteomes" id="UP000006038">
    <property type="component" value="Chromosome 8"/>
</dbReference>
<reference evidence="2" key="2">
    <citation type="submission" date="2013-04" db="UniProtKB">
        <authorList>
            <consortium name="EnsemblPlants"/>
        </authorList>
    </citation>
    <scope>IDENTIFICATION</scope>
</reference>
<name>J3MPW2_ORYBR</name>
<keyword evidence="3" id="KW-1185">Reference proteome</keyword>
<evidence type="ECO:0000313" key="2">
    <source>
        <dbReference type="EnsemblPlants" id="OB08G11410.1"/>
    </source>
</evidence>
<sequence length="204" mass="22186">MLLTATAVPSRMVPLYVAAKPLLPSRFTSEKYCVAHSTSSRLNRTLGDHSGDSRTPCWDPSDEVSQPLEDSSTLINDDDALLLWQASFCLSMLPRPSKLSTVLPTFCFCRRRHENTDSPHAATPPTMTIVPARIAPEESVVAVEDDDDDDVEQPPLSQSLFTFMVCGGCSGLTLTEVDSGLRGIFPPSSLSSPSPFAHGFRESK</sequence>
<proteinExistence type="predicted"/>
<protein>
    <submittedName>
        <fullName evidence="2">Uncharacterized protein</fullName>
    </submittedName>
</protein>
<evidence type="ECO:0000313" key="3">
    <source>
        <dbReference type="Proteomes" id="UP000006038"/>
    </source>
</evidence>
<dbReference type="Gramene" id="OB08G11410.1">
    <property type="protein sequence ID" value="OB08G11410.1"/>
    <property type="gene ID" value="OB08G11410"/>
</dbReference>
<dbReference type="HOGENOM" id="CLU_1430218_0_0_1"/>
<dbReference type="AlphaFoldDB" id="J3MPW2"/>
<accession>J3MPW2</accession>
<reference evidence="2" key="1">
    <citation type="journal article" date="2013" name="Nat. Commun.">
        <title>Whole-genome sequencing of Oryza brachyantha reveals mechanisms underlying Oryza genome evolution.</title>
        <authorList>
            <person name="Chen J."/>
            <person name="Huang Q."/>
            <person name="Gao D."/>
            <person name="Wang J."/>
            <person name="Lang Y."/>
            <person name="Liu T."/>
            <person name="Li B."/>
            <person name="Bai Z."/>
            <person name="Luis Goicoechea J."/>
            <person name="Liang C."/>
            <person name="Chen C."/>
            <person name="Zhang W."/>
            <person name="Sun S."/>
            <person name="Liao Y."/>
            <person name="Zhang X."/>
            <person name="Yang L."/>
            <person name="Song C."/>
            <person name="Wang M."/>
            <person name="Shi J."/>
            <person name="Liu G."/>
            <person name="Liu J."/>
            <person name="Zhou H."/>
            <person name="Zhou W."/>
            <person name="Yu Q."/>
            <person name="An N."/>
            <person name="Chen Y."/>
            <person name="Cai Q."/>
            <person name="Wang B."/>
            <person name="Liu B."/>
            <person name="Min J."/>
            <person name="Huang Y."/>
            <person name="Wu H."/>
            <person name="Li Z."/>
            <person name="Zhang Y."/>
            <person name="Yin Y."/>
            <person name="Song W."/>
            <person name="Jiang J."/>
            <person name="Jackson S.A."/>
            <person name="Wing R.A."/>
            <person name="Wang J."/>
            <person name="Chen M."/>
        </authorList>
    </citation>
    <scope>NUCLEOTIDE SEQUENCE [LARGE SCALE GENOMIC DNA]</scope>
    <source>
        <strain evidence="2">cv. IRGC 101232</strain>
    </source>
</reference>
<evidence type="ECO:0000256" key="1">
    <source>
        <dbReference type="SAM" id="MobiDB-lite"/>
    </source>
</evidence>